<evidence type="ECO:0000313" key="1">
    <source>
        <dbReference type="EMBL" id="PWA35609.1"/>
    </source>
</evidence>
<dbReference type="STRING" id="35608.A0A2U1KFS6"/>
<evidence type="ECO:0000313" key="2">
    <source>
        <dbReference type="Proteomes" id="UP000245207"/>
    </source>
</evidence>
<dbReference type="Proteomes" id="UP000245207">
    <property type="component" value="Unassembled WGS sequence"/>
</dbReference>
<gene>
    <name evidence="1" type="ORF">CTI12_AA607960</name>
</gene>
<sequence length="93" mass="10647">MDEDGEIVLQKEGVVFYLLCGDKENMIMEKLERHLDCKITEVPSWESRKDFELAFIEAGIRKRLMKSSMNQPILTYCNTSTILPSDCAGRISS</sequence>
<name>A0A2U1KFS6_ARTAN</name>
<protein>
    <submittedName>
        <fullName evidence="1">P-loop containing nucleoside triphosphate hydrolases superfamily protein</fullName>
    </submittedName>
</protein>
<proteinExistence type="predicted"/>
<dbReference type="GO" id="GO:0016787">
    <property type="term" value="F:hydrolase activity"/>
    <property type="evidence" value="ECO:0007669"/>
    <property type="project" value="UniProtKB-KW"/>
</dbReference>
<comment type="caution">
    <text evidence="1">The sequence shown here is derived from an EMBL/GenBank/DDBJ whole genome shotgun (WGS) entry which is preliminary data.</text>
</comment>
<organism evidence="1 2">
    <name type="scientific">Artemisia annua</name>
    <name type="common">Sweet wormwood</name>
    <dbReference type="NCBI Taxonomy" id="35608"/>
    <lineage>
        <taxon>Eukaryota</taxon>
        <taxon>Viridiplantae</taxon>
        <taxon>Streptophyta</taxon>
        <taxon>Embryophyta</taxon>
        <taxon>Tracheophyta</taxon>
        <taxon>Spermatophyta</taxon>
        <taxon>Magnoliopsida</taxon>
        <taxon>eudicotyledons</taxon>
        <taxon>Gunneridae</taxon>
        <taxon>Pentapetalae</taxon>
        <taxon>asterids</taxon>
        <taxon>campanulids</taxon>
        <taxon>Asterales</taxon>
        <taxon>Asteraceae</taxon>
        <taxon>Asteroideae</taxon>
        <taxon>Anthemideae</taxon>
        <taxon>Artemisiinae</taxon>
        <taxon>Artemisia</taxon>
    </lineage>
</organism>
<dbReference type="OrthoDB" id="10265785at2759"/>
<accession>A0A2U1KFS6</accession>
<dbReference type="EMBL" id="PKPP01019730">
    <property type="protein sequence ID" value="PWA35609.1"/>
    <property type="molecule type" value="Genomic_DNA"/>
</dbReference>
<keyword evidence="1" id="KW-0378">Hydrolase</keyword>
<dbReference type="AlphaFoldDB" id="A0A2U1KFS6"/>
<keyword evidence="2" id="KW-1185">Reference proteome</keyword>
<reference evidence="1 2" key="1">
    <citation type="journal article" date="2018" name="Mol. Plant">
        <title>The genome of Artemisia annua provides insight into the evolution of Asteraceae family and artemisinin biosynthesis.</title>
        <authorList>
            <person name="Shen Q."/>
            <person name="Zhang L."/>
            <person name="Liao Z."/>
            <person name="Wang S."/>
            <person name="Yan T."/>
            <person name="Shi P."/>
            <person name="Liu M."/>
            <person name="Fu X."/>
            <person name="Pan Q."/>
            <person name="Wang Y."/>
            <person name="Lv Z."/>
            <person name="Lu X."/>
            <person name="Zhang F."/>
            <person name="Jiang W."/>
            <person name="Ma Y."/>
            <person name="Chen M."/>
            <person name="Hao X."/>
            <person name="Li L."/>
            <person name="Tang Y."/>
            <person name="Lv G."/>
            <person name="Zhou Y."/>
            <person name="Sun X."/>
            <person name="Brodelius P.E."/>
            <person name="Rose J.K.C."/>
            <person name="Tang K."/>
        </authorList>
    </citation>
    <scope>NUCLEOTIDE SEQUENCE [LARGE SCALE GENOMIC DNA]</scope>
    <source>
        <strain evidence="2">cv. Huhao1</strain>
        <tissue evidence="1">Leaf</tissue>
    </source>
</reference>